<dbReference type="InterPro" id="IPR017926">
    <property type="entry name" value="GATASE"/>
</dbReference>
<dbReference type="Gene3D" id="3.40.50.880">
    <property type="match status" value="1"/>
</dbReference>
<dbReference type="EC" id="6.3.5.5" evidence="3"/>
<evidence type="ECO:0000259" key="6">
    <source>
        <dbReference type="Pfam" id="PF00117"/>
    </source>
</evidence>
<dbReference type="Pfam" id="PF00117">
    <property type="entry name" value="GATase"/>
    <property type="match status" value="1"/>
</dbReference>
<organism evidence="7 8">
    <name type="scientific">Helicobacter pylori SouthAfrica20</name>
    <dbReference type="NCBI Taxonomy" id="1352356"/>
    <lineage>
        <taxon>Bacteria</taxon>
        <taxon>Pseudomonadati</taxon>
        <taxon>Campylobacterota</taxon>
        <taxon>Epsilonproteobacteria</taxon>
        <taxon>Campylobacterales</taxon>
        <taxon>Helicobacteraceae</taxon>
        <taxon>Helicobacter</taxon>
    </lineage>
</organism>
<protein>
    <recommendedName>
        <fullName evidence="3">carbamoyl-phosphate synthase (glutamine-hydrolyzing)</fullName>
        <ecNumber evidence="3">6.3.5.5</ecNumber>
    </recommendedName>
</protein>
<dbReference type="PANTHER" id="PTHR43418">
    <property type="entry name" value="MULTIFUNCTIONAL TRYPTOPHAN BIOSYNTHESIS PROTEIN-RELATED"/>
    <property type="match status" value="1"/>
</dbReference>
<dbReference type="GO" id="GO:0004088">
    <property type="term" value="F:carbamoyl-phosphate synthase (glutamine-hydrolyzing) activity"/>
    <property type="evidence" value="ECO:0007669"/>
    <property type="project" value="UniProtKB-EC"/>
</dbReference>
<evidence type="ECO:0000313" key="7">
    <source>
        <dbReference type="EMBL" id="AGT74544.1"/>
    </source>
</evidence>
<dbReference type="KEGG" id="hpys:HPSA20_1333"/>
<dbReference type="CDD" id="cd01744">
    <property type="entry name" value="GATase1_CPSase"/>
    <property type="match status" value="1"/>
</dbReference>
<proteinExistence type="inferred from homology"/>
<dbReference type="Proteomes" id="UP000015920">
    <property type="component" value="Chromosome"/>
</dbReference>
<evidence type="ECO:0000256" key="2">
    <source>
        <dbReference type="ARBA" id="ARBA00007800"/>
    </source>
</evidence>
<dbReference type="PRINTS" id="PR00096">
    <property type="entry name" value="GATASE"/>
</dbReference>
<dbReference type="SUPFAM" id="SSF52317">
    <property type="entry name" value="Class I glutamine amidotransferase-like"/>
    <property type="match status" value="1"/>
</dbReference>
<comment type="pathway">
    <text evidence="1">Amino-acid biosynthesis; L-arginine biosynthesis; carbamoyl phosphate from bicarbonate: step 1/1.</text>
</comment>
<keyword evidence="4" id="KW-0315">Glutamine amidotransferase</keyword>
<evidence type="ECO:0000313" key="8">
    <source>
        <dbReference type="Proteomes" id="UP000015920"/>
    </source>
</evidence>
<feature type="domain" description="Glutamine amidotransferase" evidence="6">
    <location>
        <begin position="4"/>
        <end position="126"/>
    </location>
</feature>
<dbReference type="InterPro" id="IPR035686">
    <property type="entry name" value="CPSase_GATase1"/>
</dbReference>
<comment type="catalytic activity">
    <reaction evidence="5">
        <text>hydrogencarbonate + L-glutamine + 2 ATP + H2O = carbamoyl phosphate + L-glutamate + 2 ADP + phosphate + 2 H(+)</text>
        <dbReference type="Rhea" id="RHEA:18633"/>
        <dbReference type="ChEBI" id="CHEBI:15377"/>
        <dbReference type="ChEBI" id="CHEBI:15378"/>
        <dbReference type="ChEBI" id="CHEBI:17544"/>
        <dbReference type="ChEBI" id="CHEBI:29985"/>
        <dbReference type="ChEBI" id="CHEBI:30616"/>
        <dbReference type="ChEBI" id="CHEBI:43474"/>
        <dbReference type="ChEBI" id="CHEBI:58228"/>
        <dbReference type="ChEBI" id="CHEBI:58359"/>
        <dbReference type="ChEBI" id="CHEBI:456216"/>
        <dbReference type="EC" id="6.3.5.5"/>
    </reaction>
</comment>
<dbReference type="InterPro" id="IPR029062">
    <property type="entry name" value="Class_I_gatase-like"/>
</dbReference>
<evidence type="ECO:0000256" key="1">
    <source>
        <dbReference type="ARBA" id="ARBA00005077"/>
    </source>
</evidence>
<evidence type="ECO:0000256" key="4">
    <source>
        <dbReference type="ARBA" id="ARBA00022962"/>
    </source>
</evidence>
<dbReference type="PRINTS" id="PR00099">
    <property type="entry name" value="CPSGATASE"/>
</dbReference>
<evidence type="ECO:0000256" key="3">
    <source>
        <dbReference type="ARBA" id="ARBA00012738"/>
    </source>
</evidence>
<evidence type="ECO:0000256" key="5">
    <source>
        <dbReference type="ARBA" id="ARBA00048816"/>
    </source>
</evidence>
<accession>T1UB73</accession>
<dbReference type="EMBL" id="CP006691">
    <property type="protein sequence ID" value="AGT74544.1"/>
    <property type="molecule type" value="Genomic_DNA"/>
</dbReference>
<name>T1UB73_HELPX</name>
<dbReference type="AlphaFoldDB" id="T1UB73"/>
<reference evidence="7 8" key="1">
    <citation type="journal article" date="2013" name="Genome Announc.">
        <title>Genome Sequences of Three hpAfrica2 Strains of Helicobacter pylori.</title>
        <authorList>
            <person name="Duncan S.S."/>
            <person name="Bertoli M.T."/>
            <person name="Kersulyte D."/>
            <person name="Valk P.L."/>
            <person name="Tamma S."/>
            <person name="Segal I."/>
            <person name="McClain M.S."/>
            <person name="Cover T.L."/>
            <person name="Berg D.E."/>
        </authorList>
    </citation>
    <scope>NUCLEOTIDE SEQUENCE [LARGE SCALE GENOMIC DNA]</scope>
    <source>
        <strain evidence="7">SouthAfrica20</strain>
    </source>
</reference>
<sequence length="131" mass="14729">MSLQQEIGEIKQLIGAKIPMFGICLGHQLLSIAQGYPTYKLKFGHHGSNHPVKNLETNAVEITAQNHNYCVPEAIENIAIITHRNLFDNTIEGVRYKNAPIISVQHHPESSPGPKESHYIFKEFVKLLEGF</sequence>
<dbReference type="PANTHER" id="PTHR43418:SF7">
    <property type="entry name" value="CARBAMOYL-PHOSPHATE SYNTHASE SMALL CHAIN"/>
    <property type="match status" value="1"/>
</dbReference>
<gene>
    <name evidence="7" type="ORF">HPSA20_1333</name>
</gene>
<dbReference type="PROSITE" id="PS51273">
    <property type="entry name" value="GATASE_TYPE_1"/>
    <property type="match status" value="1"/>
</dbReference>
<comment type="similarity">
    <text evidence="2">Belongs to the CarA family.</text>
</comment>
<dbReference type="HOGENOM" id="CLU_035901_5_1_7"/>
<dbReference type="PATRIC" id="fig|1352356.3.peg.1296"/>
<dbReference type="InterPro" id="IPR050472">
    <property type="entry name" value="Anth_synth/Amidotransfase"/>
</dbReference>